<proteinExistence type="predicted"/>
<protein>
    <submittedName>
        <fullName evidence="2">YgbK domain protein</fullName>
    </submittedName>
</protein>
<dbReference type="Gene3D" id="3.40.980.20">
    <property type="entry name" value="Four-carbon acid sugar kinase, nucleotide binding domain"/>
    <property type="match status" value="1"/>
</dbReference>
<dbReference type="AlphaFoldDB" id="A0A378B1C4"/>
<keyword evidence="3" id="KW-1185">Reference proteome</keyword>
<evidence type="ECO:0000256" key="1">
    <source>
        <dbReference type="SAM" id="MobiDB-lite"/>
    </source>
</evidence>
<accession>A0A378B1C4</accession>
<evidence type="ECO:0000313" key="2">
    <source>
        <dbReference type="EMBL" id="STV26997.1"/>
    </source>
</evidence>
<dbReference type="Proteomes" id="UP000255382">
    <property type="component" value="Unassembled WGS sequence"/>
</dbReference>
<dbReference type="InterPro" id="IPR042213">
    <property type="entry name" value="NBD_C_sf"/>
</dbReference>
<gene>
    <name evidence="2" type="ORF">NCTC5050_04076</name>
</gene>
<reference evidence="2 3" key="1">
    <citation type="submission" date="2018-06" db="EMBL/GenBank/DDBJ databases">
        <authorList>
            <consortium name="Pathogen Informatics"/>
            <person name="Doyle S."/>
        </authorList>
    </citation>
    <scope>NUCLEOTIDE SEQUENCE [LARGE SCALE GENOMIC DNA]</scope>
    <source>
        <strain evidence="2 3">NCTC5050</strain>
    </source>
</reference>
<feature type="region of interest" description="Disordered" evidence="1">
    <location>
        <begin position="77"/>
        <end position="103"/>
    </location>
</feature>
<dbReference type="SUPFAM" id="SSF142764">
    <property type="entry name" value="YgbK-like"/>
    <property type="match status" value="1"/>
</dbReference>
<dbReference type="EMBL" id="UGLZ01000005">
    <property type="protein sequence ID" value="STV26997.1"/>
    <property type="molecule type" value="Genomic_DNA"/>
</dbReference>
<organism evidence="2 3">
    <name type="scientific">Klebsiella pneumoniae subsp. ozaenae</name>
    <dbReference type="NCBI Taxonomy" id="574"/>
    <lineage>
        <taxon>Bacteria</taxon>
        <taxon>Pseudomonadati</taxon>
        <taxon>Pseudomonadota</taxon>
        <taxon>Gammaproteobacteria</taxon>
        <taxon>Enterobacterales</taxon>
        <taxon>Enterobacteriaceae</taxon>
        <taxon>Klebsiella/Raoultella group</taxon>
        <taxon>Klebsiella</taxon>
        <taxon>Klebsiella pneumoniae complex</taxon>
    </lineage>
</organism>
<feature type="compositionally biased region" description="Basic residues" evidence="1">
    <location>
        <begin position="83"/>
        <end position="92"/>
    </location>
</feature>
<name>A0A378B1C4_KLEPO</name>
<sequence length="103" mass="11005">MVLDALSEQDLLTQGVALREMKLVSGGSGLAIGLARDWAQRHGARGESAQAGMPLAGPAVVLSGSCSVMTNSQVAAYRQTGPRPRRRLKRLLYRSGELRQDAD</sequence>
<evidence type="ECO:0000313" key="3">
    <source>
        <dbReference type="Proteomes" id="UP000255382"/>
    </source>
</evidence>